<feature type="non-terminal residue" evidence="1">
    <location>
        <position position="1"/>
    </location>
</feature>
<organism evidence="1">
    <name type="scientific">Tanacetum cinerariifolium</name>
    <name type="common">Dalmatian daisy</name>
    <name type="synonym">Chrysanthemum cinerariifolium</name>
    <dbReference type="NCBI Taxonomy" id="118510"/>
    <lineage>
        <taxon>Eukaryota</taxon>
        <taxon>Viridiplantae</taxon>
        <taxon>Streptophyta</taxon>
        <taxon>Embryophyta</taxon>
        <taxon>Tracheophyta</taxon>
        <taxon>Spermatophyta</taxon>
        <taxon>Magnoliopsida</taxon>
        <taxon>eudicotyledons</taxon>
        <taxon>Gunneridae</taxon>
        <taxon>Pentapetalae</taxon>
        <taxon>asterids</taxon>
        <taxon>campanulids</taxon>
        <taxon>Asterales</taxon>
        <taxon>Asteraceae</taxon>
        <taxon>Asteroideae</taxon>
        <taxon>Anthemideae</taxon>
        <taxon>Anthemidinae</taxon>
        <taxon>Tanacetum</taxon>
    </lineage>
</organism>
<dbReference type="EMBL" id="BKCJ011217904">
    <property type="protein sequence ID" value="GFD05366.1"/>
    <property type="molecule type" value="Genomic_DNA"/>
</dbReference>
<proteinExistence type="predicted"/>
<sequence length="165" mass="18969">VSTTAGVSESASVLIIDLLDSPPKATSLPLDPAKAEQAVPLRKSSRRNLWPEGELCLDPLNQSLLLFLLTKMILKPNSKSIYDKFLMMMRLLSLSLCPWEDRDASIIWDDQDQWEIRSWRFYAFPAIHVLETEAGDIMYMFVDKKYPILLATIQRMPNHGLEIYR</sequence>
<accession>A0A699T8Q7</accession>
<dbReference type="AlphaFoldDB" id="A0A699T8Q7"/>
<gene>
    <name evidence="1" type="ORF">Tci_877335</name>
</gene>
<evidence type="ECO:0000313" key="1">
    <source>
        <dbReference type="EMBL" id="GFD05366.1"/>
    </source>
</evidence>
<feature type="non-terminal residue" evidence="1">
    <location>
        <position position="165"/>
    </location>
</feature>
<protein>
    <submittedName>
        <fullName evidence="1">Uncharacterized protein</fullName>
    </submittedName>
</protein>
<name>A0A699T8Q7_TANCI</name>
<comment type="caution">
    <text evidence="1">The sequence shown here is derived from an EMBL/GenBank/DDBJ whole genome shotgun (WGS) entry which is preliminary data.</text>
</comment>
<reference evidence="1" key="1">
    <citation type="journal article" date="2019" name="Sci. Rep.">
        <title>Draft genome of Tanacetum cinerariifolium, the natural source of mosquito coil.</title>
        <authorList>
            <person name="Yamashiro T."/>
            <person name="Shiraishi A."/>
            <person name="Satake H."/>
            <person name="Nakayama K."/>
        </authorList>
    </citation>
    <scope>NUCLEOTIDE SEQUENCE</scope>
</reference>